<evidence type="ECO:0000259" key="4">
    <source>
        <dbReference type="Pfam" id="PF08232"/>
    </source>
</evidence>
<dbReference type="EMBL" id="OX365769">
    <property type="protein sequence ID" value="CAI4035508.1"/>
    <property type="molecule type" value="Genomic_DNA"/>
</dbReference>
<dbReference type="PANTHER" id="PTHR15653">
    <property type="entry name" value="STRIATIN"/>
    <property type="match status" value="1"/>
</dbReference>
<evidence type="ECO:0000313" key="5">
    <source>
        <dbReference type="EMBL" id="CAI4035508.1"/>
    </source>
</evidence>
<dbReference type="RefSeq" id="XP_056078628.1">
    <property type="nucleotide sequence ID" value="XM_056224740.1"/>
</dbReference>
<organism evidence="5 6">
    <name type="scientific">Saccharomyces mikatae IFO 1815</name>
    <dbReference type="NCBI Taxonomy" id="226126"/>
    <lineage>
        <taxon>Eukaryota</taxon>
        <taxon>Fungi</taxon>
        <taxon>Dikarya</taxon>
        <taxon>Ascomycota</taxon>
        <taxon>Saccharomycotina</taxon>
        <taxon>Saccharomycetes</taxon>
        <taxon>Saccharomycetales</taxon>
        <taxon>Saccharomycetaceae</taxon>
        <taxon>Saccharomyces</taxon>
    </lineage>
</organism>
<sequence>MAINQTHVHPHYTLPGVMHYLQTEFTKNERDRITWELERSEMKARIAELEGENRDLKHQLNQMKPKSVSAEGEREVKSVSDSLLKSKLAVQENVKEIIYLLKSPNTVNQLESLNSKDAGAHLHELEKLNVNTPIDDDVGANGMDILNNALLDKPKQDSPRVSSPTEVKSLFSTTSKRESSETVSKIQSDLQKVDLISSFGDLVALYDADSRSLEIHQVDPNLKSKSVTKISIGKDCNILKFLWVSSSKFFIVDNSLHLKLYSISSASLISDLNLLQDSKNPFSLDDIINIDFKNKWLLIAGNNKPQIKIWELGNIDATEDVPINIKEVYGIEHDNEYDDNNDSAEILDCIFGITEKSLILLSSNPYQLTIYDFEGKPLQKIDLKVDTILSGKPDEECYHLFLDEKTSKLLIQLSNERLLVYSFDKKKIVLKEQLTPSSTLPIQLNLNDSIISISYNNGDFEFRNLENLKPLIDEFIVTNINPPGNEEPVLFSSNLTVDSIPVLITVNKNNEVLLHKIKLIDAGRKE</sequence>
<keyword evidence="1 2" id="KW-0175">Coiled coil</keyword>
<dbReference type="AlphaFoldDB" id="A0AA35IST3"/>
<keyword evidence="6" id="KW-1185">Reference proteome</keyword>
<dbReference type="InterPro" id="IPR036322">
    <property type="entry name" value="WD40_repeat_dom_sf"/>
</dbReference>
<dbReference type="InterPro" id="IPR051488">
    <property type="entry name" value="WD_repeat_striatin"/>
</dbReference>
<feature type="domain" description="Striatin N-terminal" evidence="4">
    <location>
        <begin position="13"/>
        <end position="59"/>
    </location>
</feature>
<dbReference type="SUPFAM" id="SSF50978">
    <property type="entry name" value="WD40 repeat-like"/>
    <property type="match status" value="1"/>
</dbReference>
<feature type="coiled-coil region" evidence="2">
    <location>
        <begin position="32"/>
        <end position="66"/>
    </location>
</feature>
<accession>A0AA35IST3</accession>
<gene>
    <name evidence="5" type="primary">SMKI13G1570</name>
    <name evidence="5" type="ORF">SMKI_13G1570</name>
</gene>
<dbReference type="PANTHER" id="PTHR15653:SF0">
    <property type="entry name" value="CONNECTOR OF KINASE TO AP-1, ISOFORM E"/>
    <property type="match status" value="1"/>
</dbReference>
<feature type="compositionally biased region" description="Polar residues" evidence="3">
    <location>
        <begin position="159"/>
        <end position="173"/>
    </location>
</feature>
<dbReference type="InterPro" id="IPR013258">
    <property type="entry name" value="Striatin_N"/>
</dbReference>
<name>A0AA35IST3_SACMI</name>
<feature type="region of interest" description="Disordered" evidence="3">
    <location>
        <begin position="153"/>
        <end position="173"/>
    </location>
</feature>
<evidence type="ECO:0000256" key="3">
    <source>
        <dbReference type="SAM" id="MobiDB-lite"/>
    </source>
</evidence>
<dbReference type="GeneID" id="80920382"/>
<reference evidence="5" key="1">
    <citation type="submission" date="2022-10" db="EMBL/GenBank/DDBJ databases">
        <authorList>
            <person name="Byrne P K."/>
        </authorList>
    </citation>
    <scope>NUCLEOTIDE SEQUENCE</scope>
    <source>
        <strain evidence="5">IFO1815</strain>
    </source>
</reference>
<evidence type="ECO:0000256" key="1">
    <source>
        <dbReference type="ARBA" id="ARBA00023054"/>
    </source>
</evidence>
<evidence type="ECO:0000313" key="6">
    <source>
        <dbReference type="Proteomes" id="UP001161438"/>
    </source>
</evidence>
<proteinExistence type="predicted"/>
<dbReference type="Gene3D" id="1.20.5.300">
    <property type="match status" value="1"/>
</dbReference>
<protein>
    <recommendedName>
        <fullName evidence="4">Striatin N-terminal domain-containing protein</fullName>
    </recommendedName>
</protein>
<dbReference type="Proteomes" id="UP001161438">
    <property type="component" value="Chromosome 13"/>
</dbReference>
<dbReference type="Pfam" id="PF08232">
    <property type="entry name" value="Striatin"/>
    <property type="match status" value="1"/>
</dbReference>
<evidence type="ECO:0000256" key="2">
    <source>
        <dbReference type="SAM" id="Coils"/>
    </source>
</evidence>